<reference evidence="12 13" key="1">
    <citation type="journal article" date="2018" name="Sci. Rep.">
        <title>Comparative analysis of the Pocillopora damicornis genome highlights role of immune system in coral evolution.</title>
        <authorList>
            <person name="Cunning R."/>
            <person name="Bay R.A."/>
            <person name="Gillette P."/>
            <person name="Baker A.C."/>
            <person name="Traylor-Knowles N."/>
        </authorList>
    </citation>
    <scope>NUCLEOTIDE SEQUENCE [LARGE SCALE GENOMIC DNA]</scope>
    <source>
        <strain evidence="12">RSMAS</strain>
        <tissue evidence="12">Whole animal</tissue>
    </source>
</reference>
<dbReference type="GO" id="GO:0045202">
    <property type="term" value="C:synapse"/>
    <property type="evidence" value="ECO:0007669"/>
    <property type="project" value="GOC"/>
</dbReference>
<dbReference type="EMBL" id="RCHS01001883">
    <property type="protein sequence ID" value="RMX50902.1"/>
    <property type="molecule type" value="Genomic_DNA"/>
</dbReference>
<evidence type="ECO:0000256" key="2">
    <source>
        <dbReference type="ARBA" id="ARBA00022475"/>
    </source>
</evidence>
<comment type="similarity">
    <text evidence="9">Belongs to the G-protein coupled receptor 1 family.</text>
</comment>
<feature type="domain" description="G-protein coupled receptors family 1 profile" evidence="11">
    <location>
        <begin position="24"/>
        <end position="274"/>
    </location>
</feature>
<dbReference type="InterPro" id="IPR017452">
    <property type="entry name" value="GPCR_Rhodpsn_7TM"/>
</dbReference>
<dbReference type="PANTHER" id="PTHR24247">
    <property type="entry name" value="5-HYDROXYTRYPTAMINE RECEPTOR"/>
    <property type="match status" value="1"/>
</dbReference>
<dbReference type="InterPro" id="IPR000276">
    <property type="entry name" value="GPCR_Rhodpsn"/>
</dbReference>
<name>A0A3M6UB53_POCDA</name>
<feature type="transmembrane region" description="Helical" evidence="10">
    <location>
        <begin position="124"/>
        <end position="146"/>
    </location>
</feature>
<feature type="transmembrane region" description="Helical" evidence="10">
    <location>
        <begin position="16"/>
        <end position="33"/>
    </location>
</feature>
<dbReference type="GO" id="GO:0005886">
    <property type="term" value="C:plasma membrane"/>
    <property type="evidence" value="ECO:0007669"/>
    <property type="project" value="UniProtKB-SubCell"/>
</dbReference>
<comment type="subcellular location">
    <subcellularLocation>
        <location evidence="1">Cell membrane</location>
        <topology evidence="1">Multi-pass membrane protein</topology>
    </subcellularLocation>
</comment>
<evidence type="ECO:0000256" key="7">
    <source>
        <dbReference type="ARBA" id="ARBA00023170"/>
    </source>
</evidence>
<keyword evidence="8 9" id="KW-0807">Transducer</keyword>
<sequence>MIDASRKVPGWVDFSSTPNAAVTGNAAVLWLFFKNDSFRTISNRYLASLSVADLSVGLFVDPLWIVIRCWIKPKVSTVLFDIIQVLWVYTTAATTFNICCVSVDRFISIRFPFRYQDIVTTKRCYALIILVWSISLGLSFSMLLQNGENVEIFFLSLPSIILVFPLLVVSFCYISIFKAARKQYKTISVRVSPQNCDENIRLLFLQNFKAIKTVGFVLGACVITWMPSLALYIVSSYHLHVTDQRMTFESLVDIAWPWAEAIAFTSSAINPFIYYFRNSEFRRVFRRYFQQFPCLHANISTDNDLKPGGNRMVRDGRTNGNLACKEKEK</sequence>
<dbReference type="GO" id="GO:0007268">
    <property type="term" value="P:chemical synaptic transmission"/>
    <property type="evidence" value="ECO:0007669"/>
    <property type="project" value="TreeGrafter"/>
</dbReference>
<dbReference type="PRINTS" id="PR00237">
    <property type="entry name" value="GPCRRHODOPSN"/>
</dbReference>
<evidence type="ECO:0000256" key="1">
    <source>
        <dbReference type="ARBA" id="ARBA00004651"/>
    </source>
</evidence>
<gene>
    <name evidence="12" type="ORF">pdam_00016116</name>
</gene>
<dbReference type="SMART" id="SM01381">
    <property type="entry name" value="7TM_GPCR_Srsx"/>
    <property type="match status" value="1"/>
</dbReference>
<dbReference type="SUPFAM" id="SSF81321">
    <property type="entry name" value="Family A G protein-coupled receptor-like"/>
    <property type="match status" value="1"/>
</dbReference>
<accession>A0A3M6UB53</accession>
<evidence type="ECO:0000259" key="11">
    <source>
        <dbReference type="PROSITE" id="PS50262"/>
    </source>
</evidence>
<feature type="transmembrane region" description="Helical" evidence="10">
    <location>
        <begin position="254"/>
        <end position="276"/>
    </location>
</feature>
<protein>
    <recommendedName>
        <fullName evidence="11">G-protein coupled receptors family 1 profile domain-containing protein</fullName>
    </recommendedName>
</protein>
<dbReference type="Pfam" id="PF00001">
    <property type="entry name" value="7tm_1"/>
    <property type="match status" value="1"/>
</dbReference>
<dbReference type="CDD" id="cd00637">
    <property type="entry name" value="7tm_classA_rhodopsin-like"/>
    <property type="match status" value="1"/>
</dbReference>
<evidence type="ECO:0000256" key="5">
    <source>
        <dbReference type="ARBA" id="ARBA00023040"/>
    </source>
</evidence>
<evidence type="ECO:0000256" key="9">
    <source>
        <dbReference type="RuleBase" id="RU000688"/>
    </source>
</evidence>
<feature type="transmembrane region" description="Helical" evidence="10">
    <location>
        <begin position="152"/>
        <end position="176"/>
    </location>
</feature>
<dbReference type="OrthoDB" id="10034726at2759"/>
<keyword evidence="6 10" id="KW-0472">Membrane</keyword>
<feature type="transmembrane region" description="Helical" evidence="10">
    <location>
        <begin position="214"/>
        <end position="234"/>
    </location>
</feature>
<dbReference type="Proteomes" id="UP000275408">
    <property type="component" value="Unassembled WGS sequence"/>
</dbReference>
<keyword evidence="13" id="KW-1185">Reference proteome</keyword>
<evidence type="ECO:0000313" key="13">
    <source>
        <dbReference type="Proteomes" id="UP000275408"/>
    </source>
</evidence>
<keyword evidence="5 9" id="KW-0297">G-protein coupled receptor</keyword>
<dbReference type="GO" id="GO:0030594">
    <property type="term" value="F:neurotransmitter receptor activity"/>
    <property type="evidence" value="ECO:0007669"/>
    <property type="project" value="TreeGrafter"/>
</dbReference>
<evidence type="ECO:0000256" key="4">
    <source>
        <dbReference type="ARBA" id="ARBA00022989"/>
    </source>
</evidence>
<keyword evidence="3 9" id="KW-0812">Transmembrane</keyword>
<evidence type="ECO:0000313" key="12">
    <source>
        <dbReference type="EMBL" id="RMX50902.1"/>
    </source>
</evidence>
<dbReference type="PROSITE" id="PS00237">
    <property type="entry name" value="G_PROTEIN_RECEP_F1_1"/>
    <property type="match status" value="1"/>
</dbReference>
<evidence type="ECO:0000256" key="10">
    <source>
        <dbReference type="SAM" id="Phobius"/>
    </source>
</evidence>
<dbReference type="Gene3D" id="1.20.1070.10">
    <property type="entry name" value="Rhodopsin 7-helix transmembrane proteins"/>
    <property type="match status" value="1"/>
</dbReference>
<comment type="caution">
    <text evidence="12">The sequence shown here is derived from an EMBL/GenBank/DDBJ whole genome shotgun (WGS) entry which is preliminary data.</text>
</comment>
<dbReference type="STRING" id="46731.A0A3M6UB53"/>
<proteinExistence type="inferred from homology"/>
<keyword evidence="7 9" id="KW-0675">Receptor</keyword>
<dbReference type="AlphaFoldDB" id="A0A3M6UB53"/>
<feature type="transmembrane region" description="Helical" evidence="10">
    <location>
        <begin position="79"/>
        <end position="103"/>
    </location>
</feature>
<evidence type="ECO:0000256" key="6">
    <source>
        <dbReference type="ARBA" id="ARBA00023136"/>
    </source>
</evidence>
<keyword evidence="4 10" id="KW-1133">Transmembrane helix</keyword>
<evidence type="ECO:0000256" key="8">
    <source>
        <dbReference type="ARBA" id="ARBA00023224"/>
    </source>
</evidence>
<dbReference type="GO" id="GO:0004993">
    <property type="term" value="F:G protein-coupled serotonin receptor activity"/>
    <property type="evidence" value="ECO:0007669"/>
    <property type="project" value="TreeGrafter"/>
</dbReference>
<evidence type="ECO:0000256" key="3">
    <source>
        <dbReference type="ARBA" id="ARBA00022692"/>
    </source>
</evidence>
<organism evidence="12 13">
    <name type="scientific">Pocillopora damicornis</name>
    <name type="common">Cauliflower coral</name>
    <name type="synonym">Millepora damicornis</name>
    <dbReference type="NCBI Taxonomy" id="46731"/>
    <lineage>
        <taxon>Eukaryota</taxon>
        <taxon>Metazoa</taxon>
        <taxon>Cnidaria</taxon>
        <taxon>Anthozoa</taxon>
        <taxon>Hexacorallia</taxon>
        <taxon>Scleractinia</taxon>
        <taxon>Astrocoeniina</taxon>
        <taxon>Pocilloporidae</taxon>
        <taxon>Pocillopora</taxon>
    </lineage>
</organism>
<keyword evidence="2" id="KW-1003">Cell membrane</keyword>
<dbReference type="PROSITE" id="PS50262">
    <property type="entry name" value="G_PROTEIN_RECEP_F1_2"/>
    <property type="match status" value="1"/>
</dbReference>
<feature type="transmembrane region" description="Helical" evidence="10">
    <location>
        <begin position="45"/>
        <end position="67"/>
    </location>
</feature>
<dbReference type="GO" id="GO:0007187">
    <property type="term" value="P:G protein-coupled receptor signaling pathway, coupled to cyclic nucleotide second messenger"/>
    <property type="evidence" value="ECO:0007669"/>
    <property type="project" value="TreeGrafter"/>
</dbReference>
<dbReference type="GO" id="GO:0030425">
    <property type="term" value="C:dendrite"/>
    <property type="evidence" value="ECO:0007669"/>
    <property type="project" value="TreeGrafter"/>
</dbReference>